<dbReference type="Pfam" id="PF00400">
    <property type="entry name" value="WD40"/>
    <property type="match status" value="2"/>
</dbReference>
<dbReference type="Gene3D" id="2.130.10.10">
    <property type="entry name" value="YVTN repeat-like/Quinoprotein amine dehydrogenase"/>
    <property type="match status" value="2"/>
</dbReference>
<keyword evidence="2 6" id="KW-0853">WD repeat</keyword>
<organism evidence="9 10">
    <name type="scientific">Lobosporangium transversale</name>
    <dbReference type="NCBI Taxonomy" id="64571"/>
    <lineage>
        <taxon>Eukaryota</taxon>
        <taxon>Fungi</taxon>
        <taxon>Fungi incertae sedis</taxon>
        <taxon>Mucoromycota</taxon>
        <taxon>Mortierellomycotina</taxon>
        <taxon>Mortierellomycetes</taxon>
        <taxon>Mortierellales</taxon>
        <taxon>Mortierellaceae</taxon>
        <taxon>Lobosporangium</taxon>
    </lineage>
</organism>
<reference evidence="9 10" key="1">
    <citation type="submission" date="2016-07" db="EMBL/GenBank/DDBJ databases">
        <title>Pervasive Adenine N6-methylation of Active Genes in Fungi.</title>
        <authorList>
            <consortium name="DOE Joint Genome Institute"/>
            <person name="Mondo S.J."/>
            <person name="Dannebaum R.O."/>
            <person name="Kuo R.C."/>
            <person name="Labutti K."/>
            <person name="Haridas S."/>
            <person name="Kuo A."/>
            <person name="Salamov A."/>
            <person name="Ahrendt S.R."/>
            <person name="Lipzen A."/>
            <person name="Sullivan W."/>
            <person name="Andreopoulos W.B."/>
            <person name="Clum A."/>
            <person name="Lindquist E."/>
            <person name="Daum C."/>
            <person name="Ramamoorthy G.K."/>
            <person name="Gryganskyi A."/>
            <person name="Culley D."/>
            <person name="Magnuson J.K."/>
            <person name="James T.Y."/>
            <person name="O'Malley M.A."/>
            <person name="Stajich J.E."/>
            <person name="Spatafora J.W."/>
            <person name="Visel A."/>
            <person name="Grigoriev I.V."/>
        </authorList>
    </citation>
    <scope>NUCLEOTIDE SEQUENCE [LARGE SCALE GENOMIC DNA]</scope>
    <source>
        <strain evidence="9 10">NRRL 3116</strain>
    </source>
</reference>
<accession>A0A1Y2GSF9</accession>
<evidence type="ECO:0000256" key="5">
    <source>
        <dbReference type="ARBA" id="ARBA00023242"/>
    </source>
</evidence>
<comment type="caution">
    <text evidence="9">The sequence shown here is derived from an EMBL/GenBank/DDBJ whole genome shotgun (WGS) entry which is preliminary data.</text>
</comment>
<dbReference type="HAMAP" id="MF_03056">
    <property type="entry name" value="TRM82"/>
    <property type="match status" value="1"/>
</dbReference>
<evidence type="ECO:0000256" key="7">
    <source>
        <dbReference type="PROSITE-ProRule" id="PRU00221"/>
    </source>
</evidence>
<name>A0A1Y2GSF9_9FUNG</name>
<dbReference type="PROSITE" id="PS00678">
    <property type="entry name" value="WD_REPEATS_1"/>
    <property type="match status" value="1"/>
</dbReference>
<dbReference type="InterPro" id="IPR019775">
    <property type="entry name" value="WD40_repeat_CS"/>
</dbReference>
<dbReference type="RefSeq" id="XP_021882210.1">
    <property type="nucleotide sequence ID" value="XM_022023945.1"/>
</dbReference>
<dbReference type="GO" id="GO:0005829">
    <property type="term" value="C:cytosol"/>
    <property type="evidence" value="ECO:0007669"/>
    <property type="project" value="TreeGrafter"/>
</dbReference>
<proteinExistence type="inferred from homology"/>
<evidence type="ECO:0000256" key="3">
    <source>
        <dbReference type="ARBA" id="ARBA00022694"/>
    </source>
</evidence>
<dbReference type="InParanoid" id="A0A1Y2GSF9"/>
<comment type="similarity">
    <text evidence="6">Belongs to the WD repeat TRM82 family.</text>
</comment>
<dbReference type="AlphaFoldDB" id="A0A1Y2GSF9"/>
<dbReference type="SUPFAM" id="SSF50978">
    <property type="entry name" value="WD40 repeat-like"/>
    <property type="match status" value="1"/>
</dbReference>
<dbReference type="Proteomes" id="UP000193648">
    <property type="component" value="Unassembled WGS sequence"/>
</dbReference>
<dbReference type="InterPro" id="IPR028884">
    <property type="entry name" value="Trm82"/>
</dbReference>
<dbReference type="GO" id="GO:0005634">
    <property type="term" value="C:nucleus"/>
    <property type="evidence" value="ECO:0007669"/>
    <property type="project" value="UniProtKB-SubCell"/>
</dbReference>
<comment type="function">
    <text evidence="6">Required for the formation of N(7)-methylguanine at position 46 (m7G46) in tRNA. In the complex, it is required to stabilize and induce conformational changes of the catalytic subunit.</text>
</comment>
<evidence type="ECO:0000256" key="2">
    <source>
        <dbReference type="ARBA" id="ARBA00022574"/>
    </source>
</evidence>
<dbReference type="PROSITE" id="PS50294">
    <property type="entry name" value="WD_REPEATS_REGION"/>
    <property type="match status" value="1"/>
</dbReference>
<dbReference type="STRING" id="64571.A0A1Y2GSF9"/>
<evidence type="ECO:0000256" key="1">
    <source>
        <dbReference type="ARBA" id="ARBA00004123"/>
    </source>
</evidence>
<evidence type="ECO:0000313" key="9">
    <source>
        <dbReference type="EMBL" id="ORZ18415.1"/>
    </source>
</evidence>
<keyword evidence="10" id="KW-1185">Reference proteome</keyword>
<dbReference type="InterPro" id="IPR015943">
    <property type="entry name" value="WD40/YVTN_repeat-like_dom_sf"/>
</dbReference>
<feature type="compositionally biased region" description="Basic residues" evidence="8">
    <location>
        <begin position="418"/>
        <end position="428"/>
    </location>
</feature>
<dbReference type="SMART" id="SM00320">
    <property type="entry name" value="WD40"/>
    <property type="match status" value="3"/>
</dbReference>
<feature type="repeat" description="WD" evidence="7">
    <location>
        <begin position="212"/>
        <end position="257"/>
    </location>
</feature>
<feature type="region of interest" description="Disordered" evidence="8">
    <location>
        <begin position="398"/>
        <end position="439"/>
    </location>
</feature>
<dbReference type="InterPro" id="IPR036322">
    <property type="entry name" value="WD40_repeat_dom_sf"/>
</dbReference>
<dbReference type="PANTHER" id="PTHR16288">
    <property type="entry name" value="WD40 REPEAT PROTEIN 4"/>
    <property type="match status" value="1"/>
</dbReference>
<dbReference type="UniPathway" id="UPA00989"/>
<dbReference type="PROSITE" id="PS50082">
    <property type="entry name" value="WD_REPEATS_2"/>
    <property type="match status" value="2"/>
</dbReference>
<comment type="pathway">
    <text evidence="6">tRNA modification; N(7)-methylguanine-tRNA biosynthesis.</text>
</comment>
<evidence type="ECO:0000256" key="4">
    <source>
        <dbReference type="ARBA" id="ARBA00022737"/>
    </source>
</evidence>
<feature type="repeat" description="WD" evidence="7">
    <location>
        <begin position="63"/>
        <end position="104"/>
    </location>
</feature>
<dbReference type="EMBL" id="MCFF01000015">
    <property type="protein sequence ID" value="ORZ18415.1"/>
    <property type="molecule type" value="Genomic_DNA"/>
</dbReference>
<keyword evidence="3 6" id="KW-0819">tRNA processing</keyword>
<evidence type="ECO:0000256" key="6">
    <source>
        <dbReference type="HAMAP-Rule" id="MF_03056"/>
    </source>
</evidence>
<feature type="compositionally biased region" description="Basic and acidic residues" evidence="8">
    <location>
        <begin position="398"/>
        <end position="407"/>
    </location>
</feature>
<keyword evidence="4 6" id="KW-0677">Repeat</keyword>
<comment type="subcellular location">
    <subcellularLocation>
        <location evidence="1 6">Nucleus</location>
    </subcellularLocation>
</comment>
<evidence type="ECO:0000313" key="10">
    <source>
        <dbReference type="Proteomes" id="UP000193648"/>
    </source>
</evidence>
<gene>
    <name evidence="9" type="ORF">BCR41DRAFT_352359</name>
</gene>
<dbReference type="GeneID" id="33565789"/>
<dbReference type="GO" id="GO:0043527">
    <property type="term" value="C:tRNA methyltransferase complex"/>
    <property type="evidence" value="ECO:0007669"/>
    <property type="project" value="TreeGrafter"/>
</dbReference>
<dbReference type="PANTHER" id="PTHR16288:SF0">
    <property type="entry name" value="TRNA (GUANINE-N(7)-)-METHYLTRANSFERASE NON-CATALYTIC SUBUNIT WDR4"/>
    <property type="match status" value="1"/>
</dbReference>
<evidence type="ECO:0000256" key="8">
    <source>
        <dbReference type="SAM" id="MobiDB-lite"/>
    </source>
</evidence>
<protein>
    <submittedName>
        <fullName evidence="9">WD40-repeat-containing domain protein</fullName>
    </submittedName>
</protein>
<dbReference type="GO" id="GO:0106004">
    <property type="term" value="P:tRNA (guanine-N7)-methylation"/>
    <property type="evidence" value="ECO:0007669"/>
    <property type="project" value="UniProtKB-UniRule"/>
</dbReference>
<dbReference type="OrthoDB" id="339900at2759"/>
<dbReference type="InterPro" id="IPR001680">
    <property type="entry name" value="WD40_rpt"/>
</dbReference>
<sequence length="439" mass="49337">MPLLPFSHIICHPTKDVIVLSFGEHLQAVDAKSGLIIASTVELEERDSRGLQPQPITNTPDAAQENKACVQVLAFSPDGAYLATAADDKILKIWDTESWKCLGTRTLVRRSNALQFSKDGAHVVTADKFGDVYNMVRDLPDVIPIKTSDTKITDDGDDDDDDDEGEQPILGHVSMATDLALTKDNKYIITSDRDEHIRVSQYPKGHNIETYCLGHTSFVTKIMVLPGTEETEKYLLSGAGDATIRVWEFLKGKEIQTFDIREALGLPPAEEDAEEDLTVFSFSICSIKKHIAVIMEKESRLLILQWNEEAAKVELFKILELEGKPLSVEYDRSGNLWTSVVPEKSKTDLVSVFNREYMQQEDITKYINVFGSKTVQTIPDLFNTEELRKHTTDWRELKKAREEKEAARLAGDPDAPLSKKRRKNKNSRKIPETTPTTSA</sequence>
<keyword evidence="5 6" id="KW-0539">Nucleus</keyword>